<dbReference type="Pfam" id="PF05859">
    <property type="entry name" value="Mis12"/>
    <property type="match status" value="1"/>
</dbReference>
<comment type="similarity">
    <text evidence="2">Belongs to the mis12 family.</text>
</comment>
<sequence>MSRPANRPPTTSKPGPSGKAASARSHQGTNGTSNAAPSASTAVSAIDRQQESWIKARQIYQQQLLTEHFGFSPLSFVDDVINSVNNMIYQASMALQEFIESEMQKVVAGEYGHVELPQDMDPMTESAKGMHKFETLLEAAVDKNFDRFELYALKNLFGVPEDVDIILPHYESLDFGISVEREEKLDNELELVRRQLIATKALNYRLRKELEIEENRRRQLEKCRLQIQFLKDAVKEVEPVPQTMIFVRDNIETLHRRFQTLHETLLRTTRPNAAASIHNTANSAQPPMQQHAPAESVSVALRETLVGMPPDLRAAYIRSVVRREIEDQLASVAASPPSSAPAVTVTLTATATATAETSTSAGIAAAADAMPLSDKNISTQWKQTMQGEYEGLQAEADKQQNYFFLDIASQLEDDVAHAKNDDVLYKALHIDQRMRANRYGLRVRTRRLEDCQMRFAELEMFRDTSS</sequence>
<evidence type="ECO:0000256" key="9">
    <source>
        <dbReference type="ARBA" id="ARBA00023328"/>
    </source>
</evidence>
<dbReference type="OrthoDB" id="1884855at2759"/>
<accession>A0A9P6J3H9</accession>
<evidence type="ECO:0000256" key="5">
    <source>
        <dbReference type="ARBA" id="ARBA00022776"/>
    </source>
</evidence>
<dbReference type="GO" id="GO:0000070">
    <property type="term" value="P:mitotic sister chromatid segregation"/>
    <property type="evidence" value="ECO:0007669"/>
    <property type="project" value="TreeGrafter"/>
</dbReference>
<dbReference type="Proteomes" id="UP000738359">
    <property type="component" value="Unassembled WGS sequence"/>
</dbReference>
<evidence type="ECO:0000256" key="4">
    <source>
        <dbReference type="ARBA" id="ARBA00022618"/>
    </source>
</evidence>
<evidence type="ECO:0000256" key="6">
    <source>
        <dbReference type="ARBA" id="ARBA00022838"/>
    </source>
</evidence>
<dbReference type="PANTHER" id="PTHR14527:SF2">
    <property type="entry name" value="PROTEIN MIS12 HOMOLOG"/>
    <property type="match status" value="1"/>
</dbReference>
<dbReference type="GO" id="GO:0005634">
    <property type="term" value="C:nucleus"/>
    <property type="evidence" value="ECO:0007669"/>
    <property type="project" value="InterPro"/>
</dbReference>
<evidence type="ECO:0000256" key="1">
    <source>
        <dbReference type="ARBA" id="ARBA00004629"/>
    </source>
</evidence>
<evidence type="ECO:0000256" key="7">
    <source>
        <dbReference type="ARBA" id="ARBA00023054"/>
    </source>
</evidence>
<evidence type="ECO:0000256" key="10">
    <source>
        <dbReference type="SAM" id="MobiDB-lite"/>
    </source>
</evidence>
<dbReference type="PANTHER" id="PTHR14527">
    <property type="entry name" value="PROTEIN MIS12 HOMOLOG"/>
    <property type="match status" value="1"/>
</dbReference>
<evidence type="ECO:0000256" key="8">
    <source>
        <dbReference type="ARBA" id="ARBA00023306"/>
    </source>
</evidence>
<feature type="compositionally biased region" description="Polar residues" evidence="10">
    <location>
        <begin position="24"/>
        <end position="43"/>
    </location>
</feature>
<keyword evidence="6" id="KW-0995">Kinetochore</keyword>
<keyword evidence="7" id="KW-0175">Coiled coil</keyword>
<dbReference type="GO" id="GO:0000444">
    <property type="term" value="C:MIS12/MIND type complex"/>
    <property type="evidence" value="ECO:0007669"/>
    <property type="project" value="TreeGrafter"/>
</dbReference>
<gene>
    <name evidence="11" type="ORF">BGZ70_008630</name>
</gene>
<name>A0A9P6J3H9_MORAP</name>
<keyword evidence="3" id="KW-0158">Chromosome</keyword>
<dbReference type="GO" id="GO:0051382">
    <property type="term" value="P:kinetochore assembly"/>
    <property type="evidence" value="ECO:0007669"/>
    <property type="project" value="TreeGrafter"/>
</dbReference>
<proteinExistence type="inferred from homology"/>
<keyword evidence="4" id="KW-0132">Cell division</keyword>
<keyword evidence="5" id="KW-0498">Mitosis</keyword>
<organism evidence="11 12">
    <name type="scientific">Mortierella alpina</name>
    <name type="common">Oleaginous fungus</name>
    <name type="synonym">Mortierella renispora</name>
    <dbReference type="NCBI Taxonomy" id="64518"/>
    <lineage>
        <taxon>Eukaryota</taxon>
        <taxon>Fungi</taxon>
        <taxon>Fungi incertae sedis</taxon>
        <taxon>Mucoromycota</taxon>
        <taxon>Mortierellomycotina</taxon>
        <taxon>Mortierellomycetes</taxon>
        <taxon>Mortierellales</taxon>
        <taxon>Mortierellaceae</taxon>
        <taxon>Mortierella</taxon>
    </lineage>
</organism>
<evidence type="ECO:0000256" key="2">
    <source>
        <dbReference type="ARBA" id="ARBA00008643"/>
    </source>
</evidence>
<comment type="caution">
    <text evidence="11">The sequence shown here is derived from an EMBL/GenBank/DDBJ whole genome shotgun (WGS) entry which is preliminary data.</text>
</comment>
<reference evidence="11" key="1">
    <citation type="journal article" date="2020" name="Fungal Divers.">
        <title>Resolving the Mortierellaceae phylogeny through synthesis of multi-gene phylogenetics and phylogenomics.</title>
        <authorList>
            <person name="Vandepol N."/>
            <person name="Liber J."/>
            <person name="Desiro A."/>
            <person name="Na H."/>
            <person name="Kennedy M."/>
            <person name="Barry K."/>
            <person name="Grigoriev I.V."/>
            <person name="Miller A.N."/>
            <person name="O'Donnell K."/>
            <person name="Stajich J.E."/>
            <person name="Bonito G."/>
        </authorList>
    </citation>
    <scope>NUCLEOTIDE SEQUENCE</scope>
    <source>
        <strain evidence="11">CK1249</strain>
    </source>
</reference>
<evidence type="ECO:0000313" key="11">
    <source>
        <dbReference type="EMBL" id="KAF9960346.1"/>
    </source>
</evidence>
<keyword evidence="9" id="KW-0137">Centromere</keyword>
<protein>
    <submittedName>
        <fullName evidence="11">Uncharacterized protein</fullName>
    </submittedName>
</protein>
<dbReference type="GO" id="GO:0051301">
    <property type="term" value="P:cell division"/>
    <property type="evidence" value="ECO:0007669"/>
    <property type="project" value="UniProtKB-KW"/>
</dbReference>
<keyword evidence="8" id="KW-0131">Cell cycle</keyword>
<dbReference type="AlphaFoldDB" id="A0A9P6J3H9"/>
<dbReference type="InterPro" id="IPR008685">
    <property type="entry name" value="Centromere_Mis12"/>
</dbReference>
<keyword evidence="12" id="KW-1185">Reference proteome</keyword>
<dbReference type="EMBL" id="JAAAHY010000636">
    <property type="protein sequence ID" value="KAF9960346.1"/>
    <property type="molecule type" value="Genomic_DNA"/>
</dbReference>
<evidence type="ECO:0000256" key="3">
    <source>
        <dbReference type="ARBA" id="ARBA00022454"/>
    </source>
</evidence>
<feature type="region of interest" description="Disordered" evidence="10">
    <location>
        <begin position="1"/>
        <end position="43"/>
    </location>
</feature>
<evidence type="ECO:0000313" key="12">
    <source>
        <dbReference type="Proteomes" id="UP000738359"/>
    </source>
</evidence>
<comment type="subcellular location">
    <subcellularLocation>
        <location evidence="1">Chromosome</location>
        <location evidence="1">Centromere</location>
        <location evidence="1">Kinetochore</location>
    </subcellularLocation>
</comment>